<name>A0A1B8PLV4_MORNO</name>
<protein>
    <submittedName>
        <fullName evidence="1">Uncharacterized protein</fullName>
    </submittedName>
</protein>
<dbReference type="Proteomes" id="UP000092671">
    <property type="component" value="Unassembled WGS sequence"/>
</dbReference>
<evidence type="ECO:0000313" key="1">
    <source>
        <dbReference type="EMBL" id="OBX51968.1"/>
    </source>
</evidence>
<gene>
    <name evidence="1" type="ORF">A9Z60_05225</name>
</gene>
<accession>A0A1B8PLV4</accession>
<reference evidence="1 2" key="1">
    <citation type="submission" date="2016-06" db="EMBL/GenBank/DDBJ databases">
        <title>Draft genome of Moraxella nonliquefaciens CCUG 60284.</title>
        <authorList>
            <person name="Salva-Serra F."/>
            <person name="Engstrom-Jakobsson H."/>
            <person name="Thorell K."/>
            <person name="Gonzales-Siles L."/>
            <person name="Karlsson R."/>
            <person name="Boulund F."/>
            <person name="Engstrand L."/>
            <person name="Kristiansson E."/>
            <person name="Moore E."/>
        </authorList>
    </citation>
    <scope>NUCLEOTIDE SEQUENCE [LARGE SCALE GENOMIC DNA]</scope>
    <source>
        <strain evidence="1 2">CCUG 60284</strain>
    </source>
</reference>
<comment type="caution">
    <text evidence="1">The sequence shown here is derived from an EMBL/GenBank/DDBJ whole genome shotgun (WGS) entry which is preliminary data.</text>
</comment>
<dbReference type="RefSeq" id="WP_066891639.1">
    <property type="nucleotide sequence ID" value="NZ_LZDN01000002.1"/>
</dbReference>
<organism evidence="1 2">
    <name type="scientific">Moraxella nonliquefaciens</name>
    <dbReference type="NCBI Taxonomy" id="478"/>
    <lineage>
        <taxon>Bacteria</taxon>
        <taxon>Pseudomonadati</taxon>
        <taxon>Pseudomonadota</taxon>
        <taxon>Gammaproteobacteria</taxon>
        <taxon>Moraxellales</taxon>
        <taxon>Moraxellaceae</taxon>
        <taxon>Moraxella</taxon>
    </lineage>
</organism>
<proteinExistence type="predicted"/>
<dbReference type="EMBL" id="LZDN01000002">
    <property type="protein sequence ID" value="OBX51968.1"/>
    <property type="molecule type" value="Genomic_DNA"/>
</dbReference>
<dbReference type="AlphaFoldDB" id="A0A1B8PLV4"/>
<evidence type="ECO:0000313" key="2">
    <source>
        <dbReference type="Proteomes" id="UP000092671"/>
    </source>
</evidence>
<sequence>MSFAFDDVENLQAVALTDREMAETQEAVAPYVGRIGWGFAGGFGSSAIGQYHNSGKVDWGLATKHGLYGAQA</sequence>